<evidence type="ECO:0000313" key="2">
    <source>
        <dbReference type="Proteomes" id="UP001482620"/>
    </source>
</evidence>
<gene>
    <name evidence="1" type="ORF">ILYODFUR_030039</name>
</gene>
<reference evidence="1 2" key="1">
    <citation type="submission" date="2021-06" db="EMBL/GenBank/DDBJ databases">
        <authorList>
            <person name="Palmer J.M."/>
        </authorList>
    </citation>
    <scope>NUCLEOTIDE SEQUENCE [LARGE SCALE GENOMIC DNA]</scope>
    <source>
        <strain evidence="2">if_2019</strain>
        <tissue evidence="1">Muscle</tissue>
    </source>
</reference>
<comment type="caution">
    <text evidence="1">The sequence shown here is derived from an EMBL/GenBank/DDBJ whole genome shotgun (WGS) entry which is preliminary data.</text>
</comment>
<organism evidence="1 2">
    <name type="scientific">Ilyodon furcidens</name>
    <name type="common">goldbreast splitfin</name>
    <dbReference type="NCBI Taxonomy" id="33524"/>
    <lineage>
        <taxon>Eukaryota</taxon>
        <taxon>Metazoa</taxon>
        <taxon>Chordata</taxon>
        <taxon>Craniata</taxon>
        <taxon>Vertebrata</taxon>
        <taxon>Euteleostomi</taxon>
        <taxon>Actinopterygii</taxon>
        <taxon>Neopterygii</taxon>
        <taxon>Teleostei</taxon>
        <taxon>Neoteleostei</taxon>
        <taxon>Acanthomorphata</taxon>
        <taxon>Ovalentaria</taxon>
        <taxon>Atherinomorphae</taxon>
        <taxon>Cyprinodontiformes</taxon>
        <taxon>Goodeidae</taxon>
        <taxon>Ilyodon</taxon>
    </lineage>
</organism>
<sequence length="105" mass="11636">MIHLRFLHQPPATVSCYEASVILDPHSSLNVQAKGPHQVGNQRSGPVGRISSSVSLAGSQGDWFNSHWVRGRVHPGHVTCSSQVGGTFMEEDQKKLHDSFEYYHI</sequence>
<dbReference type="Proteomes" id="UP001482620">
    <property type="component" value="Unassembled WGS sequence"/>
</dbReference>
<dbReference type="PROSITE" id="PS51257">
    <property type="entry name" value="PROKAR_LIPOPROTEIN"/>
    <property type="match status" value="1"/>
</dbReference>
<protein>
    <submittedName>
        <fullName evidence="1">Uncharacterized protein</fullName>
    </submittedName>
</protein>
<name>A0ABV0V793_9TELE</name>
<accession>A0ABV0V793</accession>
<keyword evidence="2" id="KW-1185">Reference proteome</keyword>
<proteinExistence type="predicted"/>
<evidence type="ECO:0000313" key="1">
    <source>
        <dbReference type="EMBL" id="MEQ2253230.1"/>
    </source>
</evidence>
<dbReference type="EMBL" id="JAHRIQ010097067">
    <property type="protein sequence ID" value="MEQ2253230.1"/>
    <property type="molecule type" value="Genomic_DNA"/>
</dbReference>